<dbReference type="Proteomes" id="UP001551482">
    <property type="component" value="Unassembled WGS sequence"/>
</dbReference>
<evidence type="ECO:0000256" key="1">
    <source>
        <dbReference type="ARBA" id="ARBA00004651"/>
    </source>
</evidence>
<evidence type="ECO:0000256" key="3">
    <source>
        <dbReference type="ARBA" id="ARBA00022692"/>
    </source>
</evidence>
<feature type="compositionally biased region" description="Basic and acidic residues" evidence="6">
    <location>
        <begin position="12"/>
        <end position="22"/>
    </location>
</feature>
<keyword evidence="2" id="KW-1003">Cell membrane</keyword>
<dbReference type="InterPro" id="IPR017039">
    <property type="entry name" value="Virul_fac_BrkB"/>
</dbReference>
<comment type="caution">
    <text evidence="8">The sequence shown here is derived from an EMBL/GenBank/DDBJ whole genome shotgun (WGS) entry which is preliminary data.</text>
</comment>
<dbReference type="EMBL" id="JBEZFP010000021">
    <property type="protein sequence ID" value="MEU8134057.1"/>
    <property type="molecule type" value="Genomic_DNA"/>
</dbReference>
<feature type="transmembrane region" description="Helical" evidence="7">
    <location>
        <begin position="154"/>
        <end position="174"/>
    </location>
</feature>
<dbReference type="Pfam" id="PF03631">
    <property type="entry name" value="Virul_fac_BrkB"/>
    <property type="match status" value="1"/>
</dbReference>
<evidence type="ECO:0000313" key="8">
    <source>
        <dbReference type="EMBL" id="MEU8134057.1"/>
    </source>
</evidence>
<reference evidence="8 9" key="1">
    <citation type="submission" date="2024-06" db="EMBL/GenBank/DDBJ databases">
        <title>The Natural Products Discovery Center: Release of the First 8490 Sequenced Strains for Exploring Actinobacteria Biosynthetic Diversity.</title>
        <authorList>
            <person name="Kalkreuter E."/>
            <person name="Kautsar S.A."/>
            <person name="Yang D."/>
            <person name="Bader C.D."/>
            <person name="Teijaro C.N."/>
            <person name="Fluegel L."/>
            <person name="Davis C.M."/>
            <person name="Simpson J.R."/>
            <person name="Lauterbach L."/>
            <person name="Steele A.D."/>
            <person name="Gui C."/>
            <person name="Meng S."/>
            <person name="Li G."/>
            <person name="Viehrig K."/>
            <person name="Ye F."/>
            <person name="Su P."/>
            <person name="Kiefer A.F."/>
            <person name="Nichols A."/>
            <person name="Cepeda A.J."/>
            <person name="Yan W."/>
            <person name="Fan B."/>
            <person name="Jiang Y."/>
            <person name="Adhikari A."/>
            <person name="Zheng C.-J."/>
            <person name="Schuster L."/>
            <person name="Cowan T.M."/>
            <person name="Smanski M.J."/>
            <person name="Chevrette M.G."/>
            <person name="De Carvalho L.P.S."/>
            <person name="Shen B."/>
        </authorList>
    </citation>
    <scope>NUCLEOTIDE SEQUENCE [LARGE SCALE GENOMIC DNA]</scope>
    <source>
        <strain evidence="8 9">NPDC048946</strain>
    </source>
</reference>
<evidence type="ECO:0000256" key="4">
    <source>
        <dbReference type="ARBA" id="ARBA00022989"/>
    </source>
</evidence>
<feature type="region of interest" description="Disordered" evidence="6">
    <location>
        <begin position="289"/>
        <end position="360"/>
    </location>
</feature>
<gene>
    <name evidence="8" type="ORF">AB0C36_11145</name>
</gene>
<protein>
    <submittedName>
        <fullName evidence="8">YhjD/YihY/BrkB family envelope integrity protein</fullName>
    </submittedName>
</protein>
<evidence type="ECO:0000256" key="2">
    <source>
        <dbReference type="ARBA" id="ARBA00022475"/>
    </source>
</evidence>
<feature type="transmembrane region" description="Helical" evidence="7">
    <location>
        <begin position="253"/>
        <end position="278"/>
    </location>
</feature>
<feature type="compositionally biased region" description="Acidic residues" evidence="6">
    <location>
        <begin position="322"/>
        <end position="336"/>
    </location>
</feature>
<organism evidence="8 9">
    <name type="scientific">Streptodolium elevatio</name>
    <dbReference type="NCBI Taxonomy" id="3157996"/>
    <lineage>
        <taxon>Bacteria</taxon>
        <taxon>Bacillati</taxon>
        <taxon>Actinomycetota</taxon>
        <taxon>Actinomycetes</taxon>
        <taxon>Kitasatosporales</taxon>
        <taxon>Streptomycetaceae</taxon>
        <taxon>Streptodolium</taxon>
    </lineage>
</organism>
<comment type="subcellular location">
    <subcellularLocation>
        <location evidence="1">Cell membrane</location>
        <topology evidence="1">Multi-pass membrane protein</topology>
    </subcellularLocation>
</comment>
<feature type="transmembrane region" description="Helical" evidence="7">
    <location>
        <begin position="53"/>
        <end position="75"/>
    </location>
</feature>
<evidence type="ECO:0000256" key="6">
    <source>
        <dbReference type="SAM" id="MobiDB-lite"/>
    </source>
</evidence>
<keyword evidence="5 7" id="KW-0472">Membrane</keyword>
<proteinExistence type="predicted"/>
<keyword evidence="4 7" id="KW-1133">Transmembrane helix</keyword>
<keyword evidence="9" id="KW-1185">Reference proteome</keyword>
<feature type="region of interest" description="Disordered" evidence="6">
    <location>
        <begin position="1"/>
        <end position="22"/>
    </location>
</feature>
<sequence>MQMADAGVPADPGKRDGRTTRTERLRHWREAWETSVPGRSVARALEIQITDRMMALAAQAFLALMPLVIVVAAAAPNAVSDGLVDAMRKKVGLGNGTTTRNVQTIASSAAETGVTVLGFLLVLLSATSFSRALQRVYERSWRLSPGGLRSAWRPLAWIVGMVTYFVLIGLTFRVTHGGGPLTVVRMALASAGSIALWWWTPFVLLSGRVRWRALLPTALATAAGTLVLGVVSAEYVPRLLSSNERRYGTIGVAFAIESWLVVLFAVVLAATVLGAVLVDTRGRLGLWARGSTDPGGWRRTPARRRVTAPDATDPDATGPDAADQESADQESADQDGPDPGAADPDPNRGPADRRAGGPHG</sequence>
<feature type="transmembrane region" description="Helical" evidence="7">
    <location>
        <begin position="213"/>
        <end position="233"/>
    </location>
</feature>
<evidence type="ECO:0000256" key="7">
    <source>
        <dbReference type="SAM" id="Phobius"/>
    </source>
</evidence>
<keyword evidence="3 7" id="KW-0812">Transmembrane</keyword>
<dbReference type="RefSeq" id="WP_358352401.1">
    <property type="nucleotide sequence ID" value="NZ_JBEZFP010000021.1"/>
</dbReference>
<evidence type="ECO:0000313" key="9">
    <source>
        <dbReference type="Proteomes" id="UP001551482"/>
    </source>
</evidence>
<feature type="transmembrane region" description="Helical" evidence="7">
    <location>
        <begin position="114"/>
        <end position="133"/>
    </location>
</feature>
<accession>A0ABV3DE89</accession>
<name>A0ABV3DE89_9ACTN</name>
<evidence type="ECO:0000256" key="5">
    <source>
        <dbReference type="ARBA" id="ARBA00023136"/>
    </source>
</evidence>
<feature type="transmembrane region" description="Helical" evidence="7">
    <location>
        <begin position="186"/>
        <end position="206"/>
    </location>
</feature>
<feature type="compositionally biased region" description="Low complexity" evidence="6">
    <location>
        <begin position="308"/>
        <end position="321"/>
    </location>
</feature>
<feature type="compositionally biased region" description="Basic and acidic residues" evidence="6">
    <location>
        <begin position="350"/>
        <end position="360"/>
    </location>
</feature>